<dbReference type="InterPro" id="IPR010730">
    <property type="entry name" value="HET"/>
</dbReference>
<sequence>MFCETCLVLLRTIRKASTGIESTLEDPSQIEGSFKHHATYDALQKALAIGCILCKKLWAKLRDEALVLDDDKIAAFRLDCKWFVDAKPMAILYILIDYESEFFFLCCLKPVSPSKVVSDRLLLPGYHETTNTGSDACSALAKHWLETCLSSHRSCERSRPLALKQWTPDRLICVKDVDSIVLCLHEMGNIPLGVKYATLSHCWGKIPDAQRLLLMRDNIDSWTRGIPNLQSMKTFHHAITVCQKLGLEYIWINSLCIIQDSQDDWHQQASLMGRVYKYSQCTITATAAENDTVGCFFNRDVNTCLPIRVGLVQNSIHFPDSTKDHTSDSNSNPKSEDFGSMDLTSLYDFHEGDTWEDIVNSPAWNRSWIFQERFLSPRVLHISNRQLFWECTELQASESHPFGLPDNDHQRLHFKTRSPFHYQGQHPIDINCETNTLLSDRQRLDNAFDIWKEVVHTYSLGKLTKGSDKLVAISAVARELQPLMRSRYLAGLWQVDLVPQLEWRCRSGGLSSTVYRAPSWSWASIDGMITFAESVSPDSYYPLVEILEAVTCLVGEDEFGQVQGGHLKLLGQTIDLEILLDLAEREEIILVNGQPTNFPLLKDDKSMGTRISTKKLCCLPLYLNLGEESGFSNLVLECVDITKNVYRRVRTMSYLYFNVEEIVKVSLKDPLISTIGNIEQTKDGSLAFKRGSADLREIVIV</sequence>
<reference evidence="2 3" key="1">
    <citation type="submission" date="2017-12" db="EMBL/GenBank/DDBJ databases">
        <title>Comparative genomics of Botrytis spp.</title>
        <authorList>
            <person name="Valero-Jimenez C.A."/>
            <person name="Tapia P."/>
            <person name="Veloso J."/>
            <person name="Silva-Moreno E."/>
            <person name="Staats M."/>
            <person name="Valdes J.H."/>
            <person name="Van Kan J.A.L."/>
        </authorList>
    </citation>
    <scope>NUCLEOTIDE SEQUENCE [LARGE SCALE GENOMIC DNA]</scope>
    <source>
        <strain evidence="2 3">MUCL435</strain>
    </source>
</reference>
<gene>
    <name evidence="2" type="ORF">BGAL_0341g00060</name>
</gene>
<feature type="domain" description="Heterokaryon incompatibility" evidence="1">
    <location>
        <begin position="196"/>
        <end position="372"/>
    </location>
</feature>
<dbReference type="EMBL" id="PQXL01000341">
    <property type="protein sequence ID" value="THV47025.1"/>
    <property type="molecule type" value="Genomic_DNA"/>
</dbReference>
<comment type="caution">
    <text evidence="2">The sequence shown here is derived from an EMBL/GenBank/DDBJ whole genome shotgun (WGS) entry which is preliminary data.</text>
</comment>
<evidence type="ECO:0000313" key="3">
    <source>
        <dbReference type="Proteomes" id="UP000308671"/>
    </source>
</evidence>
<dbReference type="Proteomes" id="UP000308671">
    <property type="component" value="Unassembled WGS sequence"/>
</dbReference>
<dbReference type="PANTHER" id="PTHR33112:SF9">
    <property type="entry name" value="HETEROKARYON INCOMPATIBILITY DOMAIN-CONTAINING PROTEIN"/>
    <property type="match status" value="1"/>
</dbReference>
<accession>A0A4S8QU49</accession>
<proteinExistence type="predicted"/>
<dbReference type="PANTHER" id="PTHR33112">
    <property type="entry name" value="DOMAIN PROTEIN, PUTATIVE-RELATED"/>
    <property type="match status" value="1"/>
</dbReference>
<organism evidence="2 3">
    <name type="scientific">Botrytis galanthina</name>
    <dbReference type="NCBI Taxonomy" id="278940"/>
    <lineage>
        <taxon>Eukaryota</taxon>
        <taxon>Fungi</taxon>
        <taxon>Dikarya</taxon>
        <taxon>Ascomycota</taxon>
        <taxon>Pezizomycotina</taxon>
        <taxon>Leotiomycetes</taxon>
        <taxon>Helotiales</taxon>
        <taxon>Sclerotiniaceae</taxon>
        <taxon>Botrytis</taxon>
    </lineage>
</organism>
<keyword evidence="3" id="KW-1185">Reference proteome</keyword>
<evidence type="ECO:0000259" key="1">
    <source>
        <dbReference type="Pfam" id="PF06985"/>
    </source>
</evidence>
<dbReference type="OrthoDB" id="2958217at2759"/>
<evidence type="ECO:0000313" key="2">
    <source>
        <dbReference type="EMBL" id="THV47025.1"/>
    </source>
</evidence>
<protein>
    <recommendedName>
        <fullName evidence="1">Heterokaryon incompatibility domain-containing protein</fullName>
    </recommendedName>
</protein>
<dbReference type="Pfam" id="PF06985">
    <property type="entry name" value="HET"/>
    <property type="match status" value="1"/>
</dbReference>
<dbReference type="AlphaFoldDB" id="A0A4S8QU49"/>
<name>A0A4S8QU49_9HELO</name>